<accession>A0A1W1E7M1</accession>
<organism evidence="2">
    <name type="scientific">hydrothermal vent metagenome</name>
    <dbReference type="NCBI Taxonomy" id="652676"/>
    <lineage>
        <taxon>unclassified sequences</taxon>
        <taxon>metagenomes</taxon>
        <taxon>ecological metagenomes</taxon>
    </lineage>
</organism>
<evidence type="ECO:0000256" key="1">
    <source>
        <dbReference type="SAM" id="Phobius"/>
    </source>
</evidence>
<gene>
    <name evidence="2" type="ORF">MNB_SV-4-801</name>
</gene>
<dbReference type="EMBL" id="FPIB01000006">
    <property type="protein sequence ID" value="SFV89955.1"/>
    <property type="molecule type" value="Genomic_DNA"/>
</dbReference>
<protein>
    <submittedName>
        <fullName evidence="2">Uncharacterized protein</fullName>
    </submittedName>
</protein>
<reference evidence="2" key="1">
    <citation type="submission" date="2016-10" db="EMBL/GenBank/DDBJ databases">
        <authorList>
            <person name="de Groot N.N."/>
        </authorList>
    </citation>
    <scope>NUCLEOTIDE SEQUENCE</scope>
</reference>
<proteinExistence type="predicted"/>
<name>A0A1W1E7M1_9ZZZZ</name>
<keyword evidence="1" id="KW-1133">Transmembrane helix</keyword>
<dbReference type="AlphaFoldDB" id="A0A1W1E7M1"/>
<sequence>MDIYLLAFLFIVLVGSVTVYIYYLKEKHAHLDTIERGFCPRCRQDGIVLTDKRSAGSCGTKLLTYECEICGYINSFSIDESCSGGCR</sequence>
<keyword evidence="1" id="KW-0472">Membrane</keyword>
<evidence type="ECO:0000313" key="2">
    <source>
        <dbReference type="EMBL" id="SFV89955.1"/>
    </source>
</evidence>
<keyword evidence="1" id="KW-0812">Transmembrane</keyword>
<feature type="transmembrane region" description="Helical" evidence="1">
    <location>
        <begin position="6"/>
        <end position="24"/>
    </location>
</feature>